<keyword evidence="1 3" id="KW-0378">Hydrolase</keyword>
<gene>
    <name evidence="3" type="ORF">ACTIVE_4723</name>
</gene>
<name>A0A7D3ZP45_ACTVE</name>
<dbReference type="Proteomes" id="UP000501240">
    <property type="component" value="Chromosome"/>
</dbReference>
<dbReference type="InterPro" id="IPR000073">
    <property type="entry name" value="AB_hydrolase_1"/>
</dbReference>
<dbReference type="PANTHER" id="PTHR43798:SF31">
    <property type="entry name" value="AB HYDROLASE SUPERFAMILY PROTEIN YCLE"/>
    <property type="match status" value="1"/>
</dbReference>
<evidence type="ECO:0000313" key="4">
    <source>
        <dbReference type="Proteomes" id="UP000501240"/>
    </source>
</evidence>
<feature type="domain" description="AB hydrolase-1" evidence="2">
    <location>
        <begin position="25"/>
        <end position="251"/>
    </location>
</feature>
<dbReference type="PRINTS" id="PR00111">
    <property type="entry name" value="ABHYDROLASE"/>
</dbReference>
<dbReference type="SUPFAM" id="SSF53474">
    <property type="entry name" value="alpha/beta-Hydrolases"/>
    <property type="match status" value="1"/>
</dbReference>
<sequence>MDIRHVSVQGGRLPVRVREGEPTALVFLHYWGGSHRTFAPVIDRLASGSTVVTYDHRGWGASRDLPGPYGIERLADDALDVVRSLGLSRYVLVGHSMGGKVAQLAASRRPEGLAGLVLVAPAPPRPAVDAQAADALAHAYDSRATVGDALQHVLTHRLLPADLREQVLTDSLAAGDDARLAWPRHGITADITAAAGAIDIPVQVLAGRHDRVDPPASLEAELLPVIPHARMTVIEDTGHLSPLEAPDALAAQIDRFTNAHS</sequence>
<dbReference type="Gene3D" id="3.40.50.1820">
    <property type="entry name" value="alpha/beta hydrolase"/>
    <property type="match status" value="1"/>
</dbReference>
<reference evidence="3 4" key="1">
    <citation type="submission" date="2020-05" db="EMBL/GenBank/DDBJ databases">
        <title>Actinomadura verrucosospora NRRL-B18236 (PFL_A860) Genome sequencing and assembly.</title>
        <authorList>
            <person name="Samborskyy M."/>
        </authorList>
    </citation>
    <scope>NUCLEOTIDE SEQUENCE [LARGE SCALE GENOMIC DNA]</scope>
    <source>
        <strain evidence="3 4">NRRL:B18236</strain>
    </source>
</reference>
<evidence type="ECO:0000256" key="1">
    <source>
        <dbReference type="ARBA" id="ARBA00022801"/>
    </source>
</evidence>
<dbReference type="AlphaFoldDB" id="A0A7D3ZP45"/>
<evidence type="ECO:0000313" key="3">
    <source>
        <dbReference type="EMBL" id="QKG23082.1"/>
    </source>
</evidence>
<accession>A0A7D3ZP45</accession>
<proteinExistence type="predicted"/>
<dbReference type="InterPro" id="IPR029058">
    <property type="entry name" value="AB_hydrolase_fold"/>
</dbReference>
<dbReference type="Pfam" id="PF12697">
    <property type="entry name" value="Abhydrolase_6"/>
    <property type="match status" value="1"/>
</dbReference>
<dbReference type="RefSeq" id="WP_216857921.1">
    <property type="nucleotide sequence ID" value="NZ_CP053892.1"/>
</dbReference>
<dbReference type="GO" id="GO:0016020">
    <property type="term" value="C:membrane"/>
    <property type="evidence" value="ECO:0007669"/>
    <property type="project" value="TreeGrafter"/>
</dbReference>
<evidence type="ECO:0000259" key="2">
    <source>
        <dbReference type="Pfam" id="PF12697"/>
    </source>
</evidence>
<organism evidence="3 4">
    <name type="scientific">Actinomadura verrucosospora</name>
    <dbReference type="NCBI Taxonomy" id="46165"/>
    <lineage>
        <taxon>Bacteria</taxon>
        <taxon>Bacillati</taxon>
        <taxon>Actinomycetota</taxon>
        <taxon>Actinomycetes</taxon>
        <taxon>Streptosporangiales</taxon>
        <taxon>Thermomonosporaceae</taxon>
        <taxon>Actinomadura</taxon>
    </lineage>
</organism>
<dbReference type="EMBL" id="CP053892">
    <property type="protein sequence ID" value="QKG23082.1"/>
    <property type="molecule type" value="Genomic_DNA"/>
</dbReference>
<dbReference type="GO" id="GO:0016787">
    <property type="term" value="F:hydrolase activity"/>
    <property type="evidence" value="ECO:0007669"/>
    <property type="project" value="UniProtKB-KW"/>
</dbReference>
<dbReference type="PANTHER" id="PTHR43798">
    <property type="entry name" value="MONOACYLGLYCEROL LIPASE"/>
    <property type="match status" value="1"/>
</dbReference>
<protein>
    <submittedName>
        <fullName evidence="3">Alpha/beta hydrolase fold protein</fullName>
    </submittedName>
</protein>
<dbReference type="InterPro" id="IPR050266">
    <property type="entry name" value="AB_hydrolase_sf"/>
</dbReference>
<keyword evidence="4" id="KW-1185">Reference proteome</keyword>